<protein>
    <recommendedName>
        <fullName evidence="2">Lipoprotein</fullName>
    </recommendedName>
</protein>
<organism evidence="1">
    <name type="scientific">bioreactor metagenome</name>
    <dbReference type="NCBI Taxonomy" id="1076179"/>
    <lineage>
        <taxon>unclassified sequences</taxon>
        <taxon>metagenomes</taxon>
        <taxon>ecological metagenomes</taxon>
    </lineage>
</organism>
<evidence type="ECO:0008006" key="2">
    <source>
        <dbReference type="Google" id="ProtNLM"/>
    </source>
</evidence>
<dbReference type="PROSITE" id="PS51257">
    <property type="entry name" value="PROKAR_LIPOPROTEIN"/>
    <property type="match status" value="1"/>
</dbReference>
<evidence type="ECO:0000313" key="1">
    <source>
        <dbReference type="EMBL" id="MPN15514.1"/>
    </source>
</evidence>
<dbReference type="NCBIfam" id="TIGR04398">
    <property type="entry name" value="SLAP_DUP"/>
    <property type="match status" value="1"/>
</dbReference>
<accession>A0A645FU19</accession>
<proteinExistence type="predicted"/>
<reference evidence="1" key="1">
    <citation type="submission" date="2019-08" db="EMBL/GenBank/DDBJ databases">
        <authorList>
            <person name="Kucharzyk K."/>
            <person name="Murdoch R.W."/>
            <person name="Higgins S."/>
            <person name="Loffler F."/>
        </authorList>
    </citation>
    <scope>NUCLEOTIDE SEQUENCE</scope>
</reference>
<name>A0A645FU19_9ZZZZ</name>
<comment type="caution">
    <text evidence="1">The sequence shown here is derived from an EMBL/GenBank/DDBJ whole genome shotgun (WGS) entry which is preliminary data.</text>
</comment>
<sequence length="183" mass="21000">MKKGIVIVIICFLFTACGRANENKNNLQNDNRNSIVNNKNTVKDNIVPQKYTFGPKVKEEEVSEETKKELQTHLNKLGNPEKDNISFNGFSAKFRQDGALVVSVFIRNGYSYIVHNIEAKVDLKKHNEVVATATFNLTEDEFGSLNPGETRVWNLVYEPQHILNKNVELSEYLLEYSTKYNRK</sequence>
<gene>
    <name evidence="1" type="ORF">SDC9_162848</name>
</gene>
<dbReference type="AlphaFoldDB" id="A0A645FU19"/>
<dbReference type="EMBL" id="VSSQ01062315">
    <property type="protein sequence ID" value="MPN15514.1"/>
    <property type="molecule type" value="Genomic_DNA"/>
</dbReference>
<dbReference type="InterPro" id="IPR030910">
    <property type="entry name" value="SLAP_dom"/>
</dbReference>